<dbReference type="Gene3D" id="3.20.20.80">
    <property type="entry name" value="Glycosidases"/>
    <property type="match status" value="1"/>
</dbReference>
<keyword evidence="7" id="KW-0326">Glycosidase</keyword>
<dbReference type="InterPro" id="IPR017853">
    <property type="entry name" value="GH"/>
</dbReference>
<evidence type="ECO:0000259" key="8">
    <source>
        <dbReference type="SMART" id="SM00813"/>
    </source>
</evidence>
<evidence type="ECO:0000256" key="4">
    <source>
        <dbReference type="ARBA" id="ARBA00012670"/>
    </source>
</evidence>
<dbReference type="EC" id="3.2.1.55" evidence="4"/>
<dbReference type="Pfam" id="PF22848">
    <property type="entry name" value="ASD1_dom"/>
    <property type="match status" value="1"/>
</dbReference>
<dbReference type="InterPro" id="IPR055235">
    <property type="entry name" value="ASD1_cat"/>
</dbReference>
<feature type="domain" description="Alpha-L-arabinofuranosidase C-terminal" evidence="8">
    <location>
        <begin position="298"/>
        <end position="499"/>
    </location>
</feature>
<dbReference type="PANTHER" id="PTHR43576">
    <property type="entry name" value="ALPHA-L-ARABINOFURANOSIDASE C-RELATED"/>
    <property type="match status" value="1"/>
</dbReference>
<keyword evidence="5" id="KW-0378">Hydrolase</keyword>
<sequence length="510" mass="56070">MSEPGTTTPAARFTLDSAFAVGSVNPRLYGSFVEHMGRCVYTGIYEPGHPAADAEGLRQDVLELVRELGVTTVRYPGGNFVSGYRWEDSVGPREERPARLDLAWKSTETNEFGLGEFMDFCGKTGMEPMMAVNLGTRGVEDAVRLLEYSNHPGGTELSELRAAHGDKEPYGIRMWCLGNEMDGPWQTGHKTPEEYGRLAAETARAMRQVDPGLELVACGSSSSSMPTFASWEATVLQATYDLVDYVSLHAYYEEIDGDRDSFLASAVDMEHFIESVVATCDHVRARLKAKKHINLSFDEWNVWYQKRPNPHAVEEWQQAPRLLEDVYTVTDAVVFGSLLIALLRHADRVTSASLAQLVNVIAPIMTEPGGPAWRQTTFYPFAQASAYGRGTVLRVEVDSPTYATARFGDVPLLHATAVTDDENGDITVFAVNRSQTDALPLEIDLRGVDAGVVVEHLVLADGDPEATNTADRTDRVTPHAATGTTLTEGVLHAELEPLSWNMIRLTGRQN</sequence>
<keyword evidence="6" id="KW-0119">Carbohydrate metabolism</keyword>
<dbReference type="SUPFAM" id="SSF51445">
    <property type="entry name" value="(Trans)glycosidases"/>
    <property type="match status" value="1"/>
</dbReference>
<accession>A0ABU2V1I0</accession>
<name>A0ABU2V1I0_9ACTN</name>
<dbReference type="SMART" id="SM00813">
    <property type="entry name" value="Alpha-L-AF_C"/>
    <property type="match status" value="1"/>
</dbReference>
<dbReference type="InterPro" id="IPR013780">
    <property type="entry name" value="Glyco_hydro_b"/>
</dbReference>
<dbReference type="InterPro" id="IPR010720">
    <property type="entry name" value="Alpha-L-AF_C"/>
</dbReference>
<gene>
    <name evidence="9" type="ORF">RNB18_04230</name>
</gene>
<dbReference type="PANTHER" id="PTHR43576:SF3">
    <property type="entry name" value="ALPHA-L-ARABINOFURANOSIDASE C"/>
    <property type="match status" value="1"/>
</dbReference>
<keyword evidence="10" id="KW-1185">Reference proteome</keyword>
<organism evidence="9 10">
    <name type="scientific">Streptomyces doebereineriae</name>
    <dbReference type="NCBI Taxonomy" id="3075528"/>
    <lineage>
        <taxon>Bacteria</taxon>
        <taxon>Bacillati</taxon>
        <taxon>Actinomycetota</taxon>
        <taxon>Actinomycetes</taxon>
        <taxon>Kitasatosporales</taxon>
        <taxon>Streptomycetaceae</taxon>
        <taxon>Streptomyces</taxon>
    </lineage>
</organism>
<dbReference type="EMBL" id="JAVREZ010000001">
    <property type="protein sequence ID" value="MDT0479400.1"/>
    <property type="molecule type" value="Genomic_DNA"/>
</dbReference>
<dbReference type="Gene3D" id="2.60.40.1180">
    <property type="entry name" value="Golgi alpha-mannosidase II"/>
    <property type="match status" value="1"/>
</dbReference>
<evidence type="ECO:0000256" key="3">
    <source>
        <dbReference type="ARBA" id="ARBA00011165"/>
    </source>
</evidence>
<protein>
    <recommendedName>
        <fullName evidence="4">non-reducing end alpha-L-arabinofuranosidase</fullName>
        <ecNumber evidence="4">3.2.1.55</ecNumber>
    </recommendedName>
</protein>
<comment type="caution">
    <text evidence="9">The sequence shown here is derived from an EMBL/GenBank/DDBJ whole genome shotgun (WGS) entry which is preliminary data.</text>
</comment>
<evidence type="ECO:0000256" key="2">
    <source>
        <dbReference type="ARBA" id="ARBA00007186"/>
    </source>
</evidence>
<comment type="similarity">
    <text evidence="2">Belongs to the glycosyl hydrolase 51 family.</text>
</comment>
<dbReference type="Pfam" id="PF06964">
    <property type="entry name" value="Alpha-L-AF_C"/>
    <property type="match status" value="1"/>
</dbReference>
<comment type="subunit">
    <text evidence="3">Homohexamer; trimer of dimers.</text>
</comment>
<dbReference type="RefSeq" id="WP_311712771.1">
    <property type="nucleotide sequence ID" value="NZ_JAVREZ010000001.1"/>
</dbReference>
<evidence type="ECO:0000313" key="9">
    <source>
        <dbReference type="EMBL" id="MDT0479400.1"/>
    </source>
</evidence>
<comment type="catalytic activity">
    <reaction evidence="1">
        <text>Hydrolysis of terminal non-reducing alpha-L-arabinofuranoside residues in alpha-L-arabinosides.</text>
        <dbReference type="EC" id="3.2.1.55"/>
    </reaction>
</comment>
<evidence type="ECO:0000313" key="10">
    <source>
        <dbReference type="Proteomes" id="UP001183824"/>
    </source>
</evidence>
<evidence type="ECO:0000256" key="6">
    <source>
        <dbReference type="ARBA" id="ARBA00023277"/>
    </source>
</evidence>
<dbReference type="Proteomes" id="UP001183824">
    <property type="component" value="Unassembled WGS sequence"/>
</dbReference>
<evidence type="ECO:0000256" key="5">
    <source>
        <dbReference type="ARBA" id="ARBA00022801"/>
    </source>
</evidence>
<proteinExistence type="inferred from homology"/>
<evidence type="ECO:0000256" key="1">
    <source>
        <dbReference type="ARBA" id="ARBA00001462"/>
    </source>
</evidence>
<reference evidence="10" key="1">
    <citation type="submission" date="2023-07" db="EMBL/GenBank/DDBJ databases">
        <title>30 novel species of actinomycetes from the DSMZ collection.</title>
        <authorList>
            <person name="Nouioui I."/>
        </authorList>
    </citation>
    <scope>NUCLEOTIDE SEQUENCE [LARGE SCALE GENOMIC DNA]</scope>
    <source>
        <strain evidence="10">DSM 41640</strain>
    </source>
</reference>
<dbReference type="SUPFAM" id="SSF51011">
    <property type="entry name" value="Glycosyl hydrolase domain"/>
    <property type="match status" value="1"/>
</dbReference>
<evidence type="ECO:0000256" key="7">
    <source>
        <dbReference type="ARBA" id="ARBA00023295"/>
    </source>
</evidence>